<evidence type="ECO:0000256" key="10">
    <source>
        <dbReference type="ARBA" id="ARBA00022989"/>
    </source>
</evidence>
<keyword evidence="5" id="KW-0813">Transport</keyword>
<proteinExistence type="inferred from homology"/>
<comment type="similarity">
    <text evidence="3">Belongs to the SWEET sugar transporter family.</text>
</comment>
<evidence type="ECO:0000256" key="5">
    <source>
        <dbReference type="ARBA" id="ARBA00022448"/>
    </source>
</evidence>
<feature type="transmembrane region" description="Helical" evidence="13">
    <location>
        <begin position="126"/>
        <end position="147"/>
    </location>
</feature>
<dbReference type="InterPro" id="IPR047664">
    <property type="entry name" value="SWEET"/>
</dbReference>
<evidence type="ECO:0000256" key="3">
    <source>
        <dbReference type="ARBA" id="ARBA00007809"/>
    </source>
</evidence>
<evidence type="ECO:0000256" key="2">
    <source>
        <dbReference type="ARBA" id="ARBA00004653"/>
    </source>
</evidence>
<feature type="transmembrane region" description="Helical" evidence="13">
    <location>
        <begin position="96"/>
        <end position="114"/>
    </location>
</feature>
<feature type="transmembrane region" description="Helical" evidence="13">
    <location>
        <begin position="159"/>
        <end position="177"/>
    </location>
</feature>
<dbReference type="OrthoDB" id="409725at2759"/>
<dbReference type="InterPro" id="IPR004316">
    <property type="entry name" value="SWEET_rpt"/>
</dbReference>
<reference evidence="14" key="1">
    <citation type="submission" date="2021-01" db="UniProtKB">
        <authorList>
            <consortium name="EnsemblMetazoa"/>
        </authorList>
    </citation>
    <scope>IDENTIFICATION</scope>
</reference>
<keyword evidence="10 13" id="KW-1133">Transmembrane helix</keyword>
<feature type="transmembrane region" description="Helical" evidence="13">
    <location>
        <begin position="183"/>
        <end position="201"/>
    </location>
</feature>
<feature type="transmembrane region" description="Helical" evidence="13">
    <location>
        <begin position="39"/>
        <end position="57"/>
    </location>
</feature>
<keyword evidence="8 13" id="KW-0812">Transmembrane</keyword>
<evidence type="ECO:0000256" key="8">
    <source>
        <dbReference type="ARBA" id="ARBA00022692"/>
    </source>
</evidence>
<dbReference type="PANTHER" id="PTHR10791:SF30">
    <property type="entry name" value="SUGAR TRANSPORTER SWEET1"/>
    <property type="match status" value="1"/>
</dbReference>
<evidence type="ECO:0000256" key="9">
    <source>
        <dbReference type="ARBA" id="ARBA00022737"/>
    </source>
</evidence>
<dbReference type="GO" id="GO:0051119">
    <property type="term" value="F:sugar transmembrane transporter activity"/>
    <property type="evidence" value="ECO:0007669"/>
    <property type="project" value="InterPro"/>
</dbReference>
<dbReference type="GO" id="GO:0000139">
    <property type="term" value="C:Golgi membrane"/>
    <property type="evidence" value="ECO:0007669"/>
    <property type="project" value="UniProtKB-SubCell"/>
</dbReference>
<dbReference type="Gene3D" id="1.20.1280.290">
    <property type="match status" value="2"/>
</dbReference>
<keyword evidence="12 13" id="KW-0472">Membrane</keyword>
<dbReference type="RefSeq" id="XP_066933761.1">
    <property type="nucleotide sequence ID" value="XM_067077660.1"/>
</dbReference>
<organism evidence="14 15">
    <name type="scientific">Clytia hemisphaerica</name>
    <dbReference type="NCBI Taxonomy" id="252671"/>
    <lineage>
        <taxon>Eukaryota</taxon>
        <taxon>Metazoa</taxon>
        <taxon>Cnidaria</taxon>
        <taxon>Hydrozoa</taxon>
        <taxon>Hydroidolina</taxon>
        <taxon>Leptothecata</taxon>
        <taxon>Obeliida</taxon>
        <taxon>Clytiidae</taxon>
        <taxon>Clytia</taxon>
    </lineage>
</organism>
<dbReference type="GO" id="GO:0005886">
    <property type="term" value="C:plasma membrane"/>
    <property type="evidence" value="ECO:0007669"/>
    <property type="project" value="UniProtKB-SubCell"/>
</dbReference>
<dbReference type="GeneID" id="136821423"/>
<dbReference type="FunFam" id="1.20.1280.290:FF:000004">
    <property type="entry name" value="Sugar transporter SWEET"/>
    <property type="match status" value="1"/>
</dbReference>
<feature type="transmembrane region" description="Helical" evidence="13">
    <location>
        <begin position="63"/>
        <end position="84"/>
    </location>
</feature>
<sequence length="216" mass="24050">MDLITLVQGCAMVFTFGFFFSGSAAVLKVHQQKSVKNVNFLPYLAATLNCCLWTIYGHLKGDWLLILVNAVGCILQAIYIFIFMQNCDNKPYYLKKVFVLLTTCLGALSFAYLGTDLFDVVRSLGLFASTVTVLMFGSPLSVLRVVIATKSSEQISFPLSLMTVCNCFSWLVYGYLIKDSYVQVPNFFGLVLGIIQVLTIYQYPNKTSRVGLTSQV</sequence>
<protein>
    <recommendedName>
        <fullName evidence="4">Sugar transporter SWEET1</fullName>
    </recommendedName>
</protein>
<name>A0A7M6DPM2_9CNID</name>
<evidence type="ECO:0000313" key="14">
    <source>
        <dbReference type="EnsemblMetazoa" id="CLYHEMP020564.1"/>
    </source>
</evidence>
<dbReference type="EnsemblMetazoa" id="CLYHEMT020564.1">
    <property type="protein sequence ID" value="CLYHEMP020564.1"/>
    <property type="gene ID" value="CLYHEMG020564"/>
</dbReference>
<comment type="subcellular location">
    <subcellularLocation>
        <location evidence="1">Cell membrane</location>
        <topology evidence="1">Multi-pass membrane protein</topology>
    </subcellularLocation>
    <subcellularLocation>
        <location evidence="2">Golgi apparatus membrane</location>
        <topology evidence="2">Multi-pass membrane protein</topology>
    </subcellularLocation>
</comment>
<evidence type="ECO:0000256" key="7">
    <source>
        <dbReference type="ARBA" id="ARBA00022597"/>
    </source>
</evidence>
<feature type="transmembrane region" description="Helical" evidence="13">
    <location>
        <begin position="6"/>
        <end position="27"/>
    </location>
</feature>
<dbReference type="Proteomes" id="UP000594262">
    <property type="component" value="Unplaced"/>
</dbReference>
<evidence type="ECO:0000313" key="15">
    <source>
        <dbReference type="Proteomes" id="UP000594262"/>
    </source>
</evidence>
<keyword evidence="6" id="KW-1003">Cell membrane</keyword>
<keyword evidence="11" id="KW-0333">Golgi apparatus</keyword>
<evidence type="ECO:0000256" key="11">
    <source>
        <dbReference type="ARBA" id="ARBA00023034"/>
    </source>
</evidence>
<accession>A0A7M6DPM2</accession>
<evidence type="ECO:0000256" key="13">
    <source>
        <dbReference type="SAM" id="Phobius"/>
    </source>
</evidence>
<dbReference type="Pfam" id="PF03083">
    <property type="entry name" value="MtN3_slv"/>
    <property type="match status" value="2"/>
</dbReference>
<evidence type="ECO:0000256" key="6">
    <source>
        <dbReference type="ARBA" id="ARBA00022475"/>
    </source>
</evidence>
<keyword evidence="9" id="KW-0677">Repeat</keyword>
<dbReference type="AlphaFoldDB" id="A0A7M6DPM2"/>
<evidence type="ECO:0000256" key="1">
    <source>
        <dbReference type="ARBA" id="ARBA00004651"/>
    </source>
</evidence>
<evidence type="ECO:0000256" key="12">
    <source>
        <dbReference type="ARBA" id="ARBA00023136"/>
    </source>
</evidence>
<keyword evidence="15" id="KW-1185">Reference proteome</keyword>
<dbReference type="PANTHER" id="PTHR10791">
    <property type="entry name" value="RAG1-ACTIVATING PROTEIN 1"/>
    <property type="match status" value="1"/>
</dbReference>
<dbReference type="FunFam" id="1.20.1280.290:FF:000010">
    <property type="entry name" value="Sugar transporter SWEET"/>
    <property type="match status" value="1"/>
</dbReference>
<evidence type="ECO:0000256" key="4">
    <source>
        <dbReference type="ARBA" id="ARBA00021741"/>
    </source>
</evidence>
<keyword evidence="7" id="KW-0762">Sugar transport</keyword>